<dbReference type="EMBL" id="JAACJM010000032">
    <property type="protein sequence ID" value="KAF5364696.1"/>
    <property type="molecule type" value="Genomic_DNA"/>
</dbReference>
<evidence type="ECO:0000256" key="2">
    <source>
        <dbReference type="SAM" id="Phobius"/>
    </source>
</evidence>
<evidence type="ECO:0000256" key="1">
    <source>
        <dbReference type="SAM" id="MobiDB-lite"/>
    </source>
</evidence>
<reference evidence="3 4" key="1">
    <citation type="journal article" date="2020" name="ISME J.">
        <title>Uncovering the hidden diversity of litter-decomposition mechanisms in mushroom-forming fungi.</title>
        <authorList>
            <person name="Floudas D."/>
            <person name="Bentzer J."/>
            <person name="Ahren D."/>
            <person name="Johansson T."/>
            <person name="Persson P."/>
            <person name="Tunlid A."/>
        </authorList>
    </citation>
    <scope>NUCLEOTIDE SEQUENCE [LARGE SCALE GENOMIC DNA]</scope>
    <source>
        <strain evidence="3 4">CBS 291.85</strain>
    </source>
</reference>
<name>A0A8H5GGR5_9AGAR</name>
<protein>
    <submittedName>
        <fullName evidence="3">Uncharacterized protein</fullName>
    </submittedName>
</protein>
<feature type="transmembrane region" description="Helical" evidence="2">
    <location>
        <begin position="299"/>
        <end position="322"/>
    </location>
</feature>
<keyword evidence="4" id="KW-1185">Reference proteome</keyword>
<feature type="region of interest" description="Disordered" evidence="1">
    <location>
        <begin position="60"/>
        <end position="86"/>
    </location>
</feature>
<organism evidence="3 4">
    <name type="scientific">Tetrapyrgos nigripes</name>
    <dbReference type="NCBI Taxonomy" id="182062"/>
    <lineage>
        <taxon>Eukaryota</taxon>
        <taxon>Fungi</taxon>
        <taxon>Dikarya</taxon>
        <taxon>Basidiomycota</taxon>
        <taxon>Agaricomycotina</taxon>
        <taxon>Agaricomycetes</taxon>
        <taxon>Agaricomycetidae</taxon>
        <taxon>Agaricales</taxon>
        <taxon>Marasmiineae</taxon>
        <taxon>Marasmiaceae</taxon>
        <taxon>Tetrapyrgos</taxon>
    </lineage>
</organism>
<sequence length="439" mass="47359">MSSSNSTSSCGLLRPEDLLLLKQNDLSSALEGVFFGILITLAIVGFYYLGRQGLFKISRHQTPSPSASKLKFPGLSKSKSTSTSSNISTSSKAKLILALLILFMTLSSTAVFISHVRWDMADISRVGGGDANEEKVINKLNFVAVLLARVTYVLSDAIVIWRAWALYTFDEHGRIVRLLLTICMIGTCTGAFVDAGFNLRNATNDVDGNGAATKYALYVPLLVTNLVATSLIGYKFWKYRKFLKHNKLRPDPSERPSESSGPSVEQILIILLESGGAFVVLWIISALAALGLFTDTGTVVVACIMPHLSSICPIGIIILVALHKSECENTRIAGETYRSHFEPNRSRISGNESLPPMTFTRVAAARSQPSSNSMTSDSDSSPVQMVSIDRRQDDIKADSSQNMKSFGSASSGDAYFISVGSVMGSPQTSRGTGDLEAGL</sequence>
<feature type="transmembrane region" description="Helical" evidence="2">
    <location>
        <begin position="267"/>
        <end position="293"/>
    </location>
</feature>
<feature type="transmembrane region" description="Helical" evidence="2">
    <location>
        <begin position="217"/>
        <end position="237"/>
    </location>
</feature>
<evidence type="ECO:0000313" key="3">
    <source>
        <dbReference type="EMBL" id="KAF5364696.1"/>
    </source>
</evidence>
<feature type="transmembrane region" description="Helical" evidence="2">
    <location>
        <begin position="176"/>
        <end position="197"/>
    </location>
</feature>
<keyword evidence="2" id="KW-0812">Transmembrane</keyword>
<feature type="compositionally biased region" description="Low complexity" evidence="1">
    <location>
        <begin position="76"/>
        <end position="86"/>
    </location>
</feature>
<dbReference type="Proteomes" id="UP000559256">
    <property type="component" value="Unassembled WGS sequence"/>
</dbReference>
<comment type="caution">
    <text evidence="3">The sequence shown here is derived from an EMBL/GenBank/DDBJ whole genome shotgun (WGS) entry which is preliminary data.</text>
</comment>
<feature type="transmembrane region" description="Helical" evidence="2">
    <location>
        <begin position="95"/>
        <end position="116"/>
    </location>
</feature>
<keyword evidence="2" id="KW-1133">Transmembrane helix</keyword>
<feature type="transmembrane region" description="Helical" evidence="2">
    <location>
        <begin position="29"/>
        <end position="49"/>
    </location>
</feature>
<proteinExistence type="predicted"/>
<feature type="transmembrane region" description="Helical" evidence="2">
    <location>
        <begin position="142"/>
        <end position="164"/>
    </location>
</feature>
<dbReference type="OrthoDB" id="2744793at2759"/>
<dbReference type="AlphaFoldDB" id="A0A8H5GGR5"/>
<evidence type="ECO:0000313" key="4">
    <source>
        <dbReference type="Proteomes" id="UP000559256"/>
    </source>
</evidence>
<keyword evidence="2" id="KW-0472">Membrane</keyword>
<gene>
    <name evidence="3" type="ORF">D9758_005626</name>
</gene>
<accession>A0A8H5GGR5</accession>